<dbReference type="AlphaFoldDB" id="A0A7T3RCN8"/>
<evidence type="ECO:0000313" key="1">
    <source>
        <dbReference type="EMBL" id="QQA00652.1"/>
    </source>
</evidence>
<organism evidence="1 2">
    <name type="scientific">Treponema peruense</name>
    <dbReference type="NCBI Taxonomy" id="2787628"/>
    <lineage>
        <taxon>Bacteria</taxon>
        <taxon>Pseudomonadati</taxon>
        <taxon>Spirochaetota</taxon>
        <taxon>Spirochaetia</taxon>
        <taxon>Spirochaetales</taxon>
        <taxon>Treponemataceae</taxon>
        <taxon>Treponema</taxon>
    </lineage>
</organism>
<protein>
    <recommendedName>
        <fullName evidence="3">DUF4062 domain-containing protein</fullName>
    </recommendedName>
</protein>
<evidence type="ECO:0000313" key="2">
    <source>
        <dbReference type="Proteomes" id="UP000595224"/>
    </source>
</evidence>
<reference evidence="1 2" key="1">
    <citation type="submission" date="2020-11" db="EMBL/GenBank/DDBJ databases">
        <title>Treponema Peruensis nv. sp., first commensal Treponema isolated from human feces.</title>
        <authorList>
            <person name="Belkhou C."/>
            <person name="Raes J."/>
        </authorList>
    </citation>
    <scope>NUCLEOTIDE SEQUENCE [LARGE SCALE GENOMIC DNA]</scope>
    <source>
        <strain evidence="1 2">RCC2812</strain>
    </source>
</reference>
<gene>
    <name evidence="1" type="ORF">IWA51_10365</name>
</gene>
<dbReference type="PROSITE" id="PS51257">
    <property type="entry name" value="PROKAR_LIPOPROTEIN"/>
    <property type="match status" value="1"/>
</dbReference>
<dbReference type="KEGG" id="tper:IWA51_10365"/>
<name>A0A7T3RCN8_9SPIR</name>
<sequence length="523" mass="61021">MEGGVGRMPKNITQYNLLISCPGDITNEIKIIEEVVEKFNQQFTNSLGLSILSRHWSKSSYPQSGGKPQDLLNEQFVKDCDAAVAIFWTRFGTPTDEYKSGSEEEIQIMLNSGKQVFLYFCEKPVKPGYDPEQYKLVEELKEKYKNKGIYWPYDSNESFKELFYAHLTQYFLTVKKIDTINSEIKPKLVLKSISCDNNIVDKLVVQRYIVPNPMPYKERLKRIKNKIDYINTIHFYKETNDSLSEASLKWSPIATVSSMDLLKGSLIKISEDIKKIITLFVEKYNFTLSNDFFDVGKLREDFTANMLSTLHGGGTVLKGTPSEKRKYEYIFAVKEEIEDYILWESIEKNYDNLNMTKLLIENSGNSFDEDIDIEISIPVSLLIPHYKMPVPEFTVLDSFDKKYNFSDLFSIQQTDKYFDYDSSVKNKRFTPMPIEPVFKNEEMWFEKKYKSEINKLFSYEIFDRKDEAIVKLHVDYIKQHTSIAFPTPIFLDMEAKIDNIKYRIISKNNPDIRNGTLKVIPSF</sequence>
<evidence type="ECO:0008006" key="3">
    <source>
        <dbReference type="Google" id="ProtNLM"/>
    </source>
</evidence>
<dbReference type="Proteomes" id="UP000595224">
    <property type="component" value="Chromosome"/>
</dbReference>
<proteinExistence type="predicted"/>
<keyword evidence="2" id="KW-1185">Reference proteome</keyword>
<dbReference type="RefSeq" id="WP_198442362.1">
    <property type="nucleotide sequence ID" value="NZ_CBCSHE010000008.1"/>
</dbReference>
<dbReference type="EMBL" id="CP064936">
    <property type="protein sequence ID" value="QQA00652.1"/>
    <property type="molecule type" value="Genomic_DNA"/>
</dbReference>
<accession>A0A7T3RCN8</accession>